<keyword evidence="3" id="KW-1185">Reference proteome</keyword>
<dbReference type="RefSeq" id="WP_406259839.1">
    <property type="nucleotide sequence ID" value="NZ_CP108125.1"/>
</dbReference>
<proteinExistence type="predicted"/>
<evidence type="ECO:0000313" key="2">
    <source>
        <dbReference type="EMBL" id="WTO86178.1"/>
    </source>
</evidence>
<protein>
    <submittedName>
        <fullName evidence="2">Competence protein CoiA family protein</fullName>
    </submittedName>
</protein>
<gene>
    <name evidence="2" type="ORF">OHU27_28595</name>
</gene>
<feature type="compositionally biased region" description="Basic and acidic residues" evidence="1">
    <location>
        <begin position="292"/>
        <end position="307"/>
    </location>
</feature>
<sequence>MPVEEEDTRKVQTAVAGSPGADHPVYLPMDAAAYDRFIREHPTRTFYCGTLLGGCGKKLSARKYRDKKCHFAHVVAGRCRRVFTNEASADHLYMGRALAAWVKKQKFKNVQVRYKQRGQSPREIVDITYTRDGSSLTHLMRVQLARRSKTEWEHTDTELNKQWAGRQWLFGPDSMLANWQMDRQGYAIRIQCRPSGVTRVVEVGVQFPDAPVEWVSLAECRMTVHGIQPPALEFTPASLVRRDDRPSDHDLVQPPSSAPHHAQDTRQLPSERSGSVLATAPSALIRQPRPSDAPKHETPQHGNREAPARPAQVPNDALRAPAPSLEQLCEVDDSRATERMVSLLDHLDRVGDDLHLDQLHAVLREITACQEAMWRPLGSPLARRAAAWRAHAEAIADRPTFREMCALADRVRWALGMAAARTARPFTWMELGERLDPRLPALHPDDKVSVLVEVDRGTCSDRPLLSALVAARGNRVHPLYGQVLDHLDRPVPAPEEAQTSWEADVLEHRRLRGGKEKECRVMVL</sequence>
<reference evidence="2 3" key="1">
    <citation type="submission" date="2022-10" db="EMBL/GenBank/DDBJ databases">
        <title>The complete genomes of actinobacterial strains from the NBC collection.</title>
        <authorList>
            <person name="Joergensen T.S."/>
            <person name="Alvarez Arevalo M."/>
            <person name="Sterndorff E.B."/>
            <person name="Faurdal D."/>
            <person name="Vuksanovic O."/>
            <person name="Mourched A.-S."/>
            <person name="Charusanti P."/>
            <person name="Shaw S."/>
            <person name="Blin K."/>
            <person name="Weber T."/>
        </authorList>
    </citation>
    <scope>NUCLEOTIDE SEQUENCE [LARGE SCALE GENOMIC DNA]</scope>
    <source>
        <strain evidence="2 3">NBC_00206</strain>
    </source>
</reference>
<dbReference type="EMBL" id="CP108125">
    <property type="protein sequence ID" value="WTO86178.1"/>
    <property type="molecule type" value="Genomic_DNA"/>
</dbReference>
<evidence type="ECO:0000256" key="1">
    <source>
        <dbReference type="SAM" id="MobiDB-lite"/>
    </source>
</evidence>
<accession>A0ABZ1J1Z9</accession>
<feature type="region of interest" description="Disordered" evidence="1">
    <location>
        <begin position="241"/>
        <end position="316"/>
    </location>
</feature>
<feature type="compositionally biased region" description="Basic and acidic residues" evidence="1">
    <location>
        <begin position="241"/>
        <end position="251"/>
    </location>
</feature>
<dbReference type="Proteomes" id="UP001622690">
    <property type="component" value="Chromosome"/>
</dbReference>
<organism evidence="2 3">
    <name type="scientific">Streptomyces nigra</name>
    <dbReference type="NCBI Taxonomy" id="1827580"/>
    <lineage>
        <taxon>Bacteria</taxon>
        <taxon>Bacillati</taxon>
        <taxon>Actinomycetota</taxon>
        <taxon>Actinomycetes</taxon>
        <taxon>Kitasatosporales</taxon>
        <taxon>Streptomycetaceae</taxon>
        <taxon>Streptomyces</taxon>
    </lineage>
</organism>
<name>A0ABZ1J1Z9_9ACTN</name>
<evidence type="ECO:0000313" key="3">
    <source>
        <dbReference type="Proteomes" id="UP001622690"/>
    </source>
</evidence>